<dbReference type="EMBL" id="BAAALS010000017">
    <property type="protein sequence ID" value="GAA1762329.1"/>
    <property type="molecule type" value="Genomic_DNA"/>
</dbReference>
<dbReference type="InterPro" id="IPR011010">
    <property type="entry name" value="DNA_brk_join_enz"/>
</dbReference>
<dbReference type="InterPro" id="IPR013762">
    <property type="entry name" value="Integrase-like_cat_sf"/>
</dbReference>
<evidence type="ECO:0000259" key="2">
    <source>
        <dbReference type="PROSITE" id="PS51898"/>
    </source>
</evidence>
<dbReference type="PANTHER" id="PTHR30349:SF64">
    <property type="entry name" value="PROPHAGE INTEGRASE INTD-RELATED"/>
    <property type="match status" value="1"/>
</dbReference>
<dbReference type="PROSITE" id="PS51898">
    <property type="entry name" value="TYR_RECOMBINASE"/>
    <property type="match status" value="1"/>
</dbReference>
<sequence length="439" mass="48058">MAGKEFGKTFQTRALAESFRSKLITAQREGVAFDEPTGLPEPMARELNTCSWYAHAVAYVDMKWPGASAKHRKGIADTLATVTPALLATDRGAPDDKTMRAALYSYVFNRTRREAGPPPARLAGAVAWLEANTVNLSALTDAGLVRKALDTIATLTTGGAAAASTVNRKRAVFSGCLKYAVELRRLDVHPLTLVSWKAPRSTDAVDRRVVVNRKQGTALLAAVREDTPELTAFFGCMYEAALRPEEALHLTEEEYERPSKPGEWGWLHLSGATLTVGEGWGNGPGTVEDRELKHRAKKTSRDVPASPALCEMLDWHLTKYGAGPGGRLFVTRRGPRGIFVTPKARPVPNNTYTTVWRRARRKALTAAQVASPLAKRPYDLRHAAVSLWLNAGVPPKQVADWAGNSVHVLLRVYASCIDGQEDAARRRIEEAQREDEADS</sequence>
<evidence type="ECO:0000256" key="1">
    <source>
        <dbReference type="ARBA" id="ARBA00023172"/>
    </source>
</evidence>
<protein>
    <submittedName>
        <fullName evidence="3">Site-specific integrase</fullName>
    </submittedName>
</protein>
<evidence type="ECO:0000313" key="4">
    <source>
        <dbReference type="Proteomes" id="UP001500655"/>
    </source>
</evidence>
<dbReference type="Proteomes" id="UP001500655">
    <property type="component" value="Unassembled WGS sequence"/>
</dbReference>
<reference evidence="4" key="1">
    <citation type="journal article" date="2019" name="Int. J. Syst. Evol. Microbiol.">
        <title>The Global Catalogue of Microorganisms (GCM) 10K type strain sequencing project: providing services to taxonomists for standard genome sequencing and annotation.</title>
        <authorList>
            <consortium name="The Broad Institute Genomics Platform"/>
            <consortium name="The Broad Institute Genome Sequencing Center for Infectious Disease"/>
            <person name="Wu L."/>
            <person name="Ma J."/>
        </authorList>
    </citation>
    <scope>NUCLEOTIDE SEQUENCE [LARGE SCALE GENOMIC DNA]</scope>
    <source>
        <strain evidence="4">JCM 13249</strain>
    </source>
</reference>
<proteinExistence type="predicted"/>
<accession>A0ABP4WT41</accession>
<feature type="domain" description="Tyr recombinase" evidence="2">
    <location>
        <begin position="206"/>
        <end position="427"/>
    </location>
</feature>
<dbReference type="SUPFAM" id="SSF56349">
    <property type="entry name" value="DNA breaking-rejoining enzymes"/>
    <property type="match status" value="1"/>
</dbReference>
<dbReference type="Gene3D" id="1.10.443.10">
    <property type="entry name" value="Intergrase catalytic core"/>
    <property type="match status" value="1"/>
</dbReference>
<dbReference type="InterPro" id="IPR050090">
    <property type="entry name" value="Tyrosine_recombinase_XerCD"/>
</dbReference>
<dbReference type="InterPro" id="IPR002104">
    <property type="entry name" value="Integrase_catalytic"/>
</dbReference>
<gene>
    <name evidence="3" type="ORF">GCM10009681_36830</name>
</gene>
<keyword evidence="4" id="KW-1185">Reference proteome</keyword>
<organism evidence="3 4">
    <name type="scientific">Luedemannella helvata</name>
    <dbReference type="NCBI Taxonomy" id="349315"/>
    <lineage>
        <taxon>Bacteria</taxon>
        <taxon>Bacillati</taxon>
        <taxon>Actinomycetota</taxon>
        <taxon>Actinomycetes</taxon>
        <taxon>Micromonosporales</taxon>
        <taxon>Micromonosporaceae</taxon>
        <taxon>Luedemannella</taxon>
    </lineage>
</organism>
<comment type="caution">
    <text evidence="3">The sequence shown here is derived from an EMBL/GenBank/DDBJ whole genome shotgun (WGS) entry which is preliminary data.</text>
</comment>
<evidence type="ECO:0000313" key="3">
    <source>
        <dbReference type="EMBL" id="GAA1762329.1"/>
    </source>
</evidence>
<keyword evidence="1" id="KW-0233">DNA recombination</keyword>
<dbReference type="PANTHER" id="PTHR30349">
    <property type="entry name" value="PHAGE INTEGRASE-RELATED"/>
    <property type="match status" value="1"/>
</dbReference>
<name>A0ABP4WT41_9ACTN</name>